<feature type="compositionally biased region" description="Pro residues" evidence="1">
    <location>
        <begin position="84"/>
        <end position="96"/>
    </location>
</feature>
<gene>
    <name evidence="3" type="ORF">GCM10010497_23400</name>
</gene>
<dbReference type="Pfam" id="PF01656">
    <property type="entry name" value="CbiA"/>
    <property type="match status" value="1"/>
</dbReference>
<dbReference type="InterPro" id="IPR027417">
    <property type="entry name" value="P-loop_NTPase"/>
</dbReference>
<evidence type="ECO:0000259" key="2">
    <source>
        <dbReference type="Pfam" id="PF01656"/>
    </source>
</evidence>
<accession>A0AAV4KI51</accession>
<feature type="compositionally biased region" description="Low complexity" evidence="1">
    <location>
        <begin position="109"/>
        <end position="118"/>
    </location>
</feature>
<proteinExistence type="predicted"/>
<sequence>MVAVVARNDMDALEHWTGAPDYSPEHWRAGRGEDPPGAPVETSVGARSESAAEAVPTEPPPVEPPPVVPAPAEPVSADPVPVSAAPPEPVPMAPAPEPDREHPSEREAGAGAETAEPAPAGPPEPVAETRPARRAARPFFRVGRRGARGSSPDPLRVPLLRSHRIAVIGLDGGAGKTTTTLALGTVLARERADRVVAVDASPDSGALGRRVQRQSDATVHDLVVAAPRLRTYMDIRAFTSQTPSGLEVVAHDPDPADPRTFDERDYRQVVGLLGGHYPIVLTDSGTGMPHDTLRAVLELSDQLVVAAAPGEDGMSGAALVFDRLTALGHEEKARQAVTVVSGVRSSSGRSVWTDEAVARFRQRCRAVVTVPHDPRLARGDEVDPAWLRSRTRAAYYELAALVVQNFPRG</sequence>
<dbReference type="GO" id="GO:0051782">
    <property type="term" value="P:negative regulation of cell division"/>
    <property type="evidence" value="ECO:0007669"/>
    <property type="project" value="TreeGrafter"/>
</dbReference>
<dbReference type="GO" id="GO:0009898">
    <property type="term" value="C:cytoplasmic side of plasma membrane"/>
    <property type="evidence" value="ECO:0007669"/>
    <property type="project" value="TreeGrafter"/>
</dbReference>
<feature type="domain" description="CobQ/CobB/MinD/ParA nucleotide binding" evidence="2">
    <location>
        <begin position="165"/>
        <end position="262"/>
    </location>
</feature>
<feature type="region of interest" description="Disordered" evidence="1">
    <location>
        <begin position="15"/>
        <end position="137"/>
    </location>
</feature>
<feature type="compositionally biased region" description="Basic and acidic residues" evidence="1">
    <location>
        <begin position="23"/>
        <end position="34"/>
    </location>
</feature>
<dbReference type="SUPFAM" id="SSF52540">
    <property type="entry name" value="P-loop containing nucleoside triphosphate hydrolases"/>
    <property type="match status" value="1"/>
</dbReference>
<protein>
    <recommendedName>
        <fullName evidence="2">CobQ/CobB/MinD/ParA nucleotide binding domain-containing protein</fullName>
    </recommendedName>
</protein>
<evidence type="ECO:0000313" key="4">
    <source>
        <dbReference type="Proteomes" id="UP000642014"/>
    </source>
</evidence>
<dbReference type="AlphaFoldDB" id="A0AAV4KI51"/>
<dbReference type="PANTHER" id="PTHR43384:SF14">
    <property type="entry name" value="ESX-1 SECRETION-ASSOCIATED PROTEIN ESPI"/>
    <property type="match status" value="1"/>
</dbReference>
<evidence type="ECO:0000256" key="1">
    <source>
        <dbReference type="SAM" id="MobiDB-lite"/>
    </source>
</evidence>
<dbReference type="GO" id="GO:0016887">
    <property type="term" value="F:ATP hydrolysis activity"/>
    <property type="evidence" value="ECO:0007669"/>
    <property type="project" value="TreeGrafter"/>
</dbReference>
<dbReference type="Gene3D" id="3.40.50.300">
    <property type="entry name" value="P-loop containing nucleotide triphosphate hydrolases"/>
    <property type="match status" value="1"/>
</dbReference>
<dbReference type="InterPro" id="IPR050625">
    <property type="entry name" value="ParA/MinD_ATPase"/>
</dbReference>
<dbReference type="GO" id="GO:0005524">
    <property type="term" value="F:ATP binding"/>
    <property type="evidence" value="ECO:0007669"/>
    <property type="project" value="TreeGrafter"/>
</dbReference>
<reference evidence="3 4" key="1">
    <citation type="journal article" date="2014" name="Int. J. Syst. Evol. Microbiol.">
        <title>Complete genome sequence of Corynebacterium casei LMG S-19264T (=DSM 44701T), isolated from a smear-ripened cheese.</title>
        <authorList>
            <consortium name="US DOE Joint Genome Institute (JGI-PGF)"/>
            <person name="Walter F."/>
            <person name="Albersmeier A."/>
            <person name="Kalinowski J."/>
            <person name="Ruckert C."/>
        </authorList>
    </citation>
    <scope>NUCLEOTIDE SEQUENCE [LARGE SCALE GENOMIC DNA]</scope>
    <source>
        <strain evidence="3 4">JCM 4205</strain>
    </source>
</reference>
<feature type="compositionally biased region" description="Low complexity" evidence="1">
    <location>
        <begin position="73"/>
        <end position="83"/>
    </location>
</feature>
<dbReference type="Proteomes" id="UP000642014">
    <property type="component" value="Unassembled WGS sequence"/>
</dbReference>
<name>A0AAV4KI51_9ACTN</name>
<organism evidence="3 4">
    <name type="scientific">Streptomyces cinereoruber</name>
    <dbReference type="NCBI Taxonomy" id="67260"/>
    <lineage>
        <taxon>Bacteria</taxon>
        <taxon>Bacillati</taxon>
        <taxon>Actinomycetota</taxon>
        <taxon>Actinomycetes</taxon>
        <taxon>Kitasatosporales</taxon>
        <taxon>Streptomycetaceae</taxon>
        <taxon>Streptomyces</taxon>
    </lineage>
</organism>
<evidence type="ECO:0000313" key="3">
    <source>
        <dbReference type="EMBL" id="GGR20452.1"/>
    </source>
</evidence>
<dbReference type="PANTHER" id="PTHR43384">
    <property type="entry name" value="SEPTUM SITE-DETERMINING PROTEIN MIND HOMOLOG, CHLOROPLASTIC-RELATED"/>
    <property type="match status" value="1"/>
</dbReference>
<feature type="compositionally biased region" description="Basic and acidic residues" evidence="1">
    <location>
        <begin position="97"/>
        <end position="108"/>
    </location>
</feature>
<comment type="caution">
    <text evidence="3">The sequence shown here is derived from an EMBL/GenBank/DDBJ whole genome shotgun (WGS) entry which is preliminary data.</text>
</comment>
<dbReference type="GO" id="GO:0005829">
    <property type="term" value="C:cytosol"/>
    <property type="evidence" value="ECO:0007669"/>
    <property type="project" value="TreeGrafter"/>
</dbReference>
<feature type="compositionally biased region" description="Pro residues" evidence="1">
    <location>
        <begin position="57"/>
        <end position="72"/>
    </location>
</feature>
<dbReference type="InterPro" id="IPR002586">
    <property type="entry name" value="CobQ/CobB/MinD/ParA_Nub-bd_dom"/>
</dbReference>
<dbReference type="EMBL" id="BMSJ01000003">
    <property type="protein sequence ID" value="GGR20452.1"/>
    <property type="molecule type" value="Genomic_DNA"/>
</dbReference>